<gene>
    <name evidence="2" type="ORF">TWF788_009770</name>
</gene>
<protein>
    <submittedName>
        <fullName evidence="2">Uncharacterized protein</fullName>
    </submittedName>
</protein>
<feature type="compositionally biased region" description="Low complexity" evidence="1">
    <location>
        <begin position="326"/>
        <end position="346"/>
    </location>
</feature>
<feature type="compositionally biased region" description="Polar residues" evidence="1">
    <location>
        <begin position="347"/>
        <end position="360"/>
    </location>
</feature>
<feature type="compositionally biased region" description="Polar residues" evidence="1">
    <location>
        <begin position="285"/>
        <end position="297"/>
    </location>
</feature>
<feature type="region of interest" description="Disordered" evidence="1">
    <location>
        <begin position="285"/>
        <end position="380"/>
    </location>
</feature>
<proteinExistence type="predicted"/>
<reference evidence="2 3" key="1">
    <citation type="submission" date="2019-06" db="EMBL/GenBank/DDBJ databases">
        <authorList>
            <person name="Palmer J.M."/>
        </authorList>
    </citation>
    <scope>NUCLEOTIDE SEQUENCE [LARGE SCALE GENOMIC DNA]</scope>
    <source>
        <strain evidence="2 3">TWF788</strain>
    </source>
</reference>
<feature type="compositionally biased region" description="Low complexity" evidence="1">
    <location>
        <begin position="361"/>
        <end position="370"/>
    </location>
</feature>
<evidence type="ECO:0000313" key="3">
    <source>
        <dbReference type="Proteomes" id="UP000479691"/>
    </source>
</evidence>
<dbReference type="AlphaFoldDB" id="A0A7C8Q2N7"/>
<name>A0A7C8Q2N7_ORBOL</name>
<sequence>MRGPKFTSITKLPFQSLFSTPFFLFFLFVDFSVAQYEIITETVFEIVPNPLTITSYLTQEGGCLILPTCLIINGSAIFPSRTTTDGTNTASTTAIATYTGQPDTGFVLYGDGNLRDHYMQFDDTDGRMEFALTGAYRFVQLEVNDGGSGLLQNGLNLRELVFLRYNESVKEIYPTENADILGIVQEVRHADENDLLASDFMGTWVWNATDNQLGLERDGDRWVFYVGIGSQLRVRQIPADRDSYDVFALPENISVPSDSDFKRLSLGAGIASDFPSSIFTQSPTTTFTDSSATGFSQTTGDNTGVTGTNGSGSRTGTDTGTGTGTGRTDTASRSGTSGRSLTGTITNDSRTATGSNGSANTGTATRTGTGTATGTGTGGATDGTAQIYNIITSNNLQQYCTELLSYFSPTWPTTLTTYSAYSTSTSFIPEFTSTETTYTKTVEYASKTSTAYGSITTDPVIKRRSSRGNRKRVYKTIKGKFRGRRTVPATPAQLSGYPPDSVSAACVEAVTSPTAYIYDYTTLSTLLQLTTTFDTTQTNTKSDILTTTTGPVSTTTIPAIGNFKIVHSDLTDKSGTYYGWYINYISQAIPVKVNAAAADNQEGVTQLFYEAYDKPVVTWLKPDGFKSWVYYAAIGGTGNAAPTSDTVLNYRLYNQFVYQASGLAPFLVDYNTTSYVATPDGTVVAGGKFYICDTGDAYAAQGFWDLYYGPADLPSKSDYNTYKCQDTGMNAIQGENVCLTSSCT</sequence>
<feature type="compositionally biased region" description="Low complexity" evidence="1">
    <location>
        <begin position="298"/>
        <end position="318"/>
    </location>
</feature>
<feature type="compositionally biased region" description="Gly residues" evidence="1">
    <location>
        <begin position="371"/>
        <end position="380"/>
    </location>
</feature>
<evidence type="ECO:0000256" key="1">
    <source>
        <dbReference type="SAM" id="MobiDB-lite"/>
    </source>
</evidence>
<dbReference type="Proteomes" id="UP000479691">
    <property type="component" value="Unassembled WGS sequence"/>
</dbReference>
<dbReference type="EMBL" id="JAABOE010000007">
    <property type="protein sequence ID" value="KAF3189787.1"/>
    <property type="molecule type" value="Genomic_DNA"/>
</dbReference>
<organism evidence="2 3">
    <name type="scientific">Orbilia oligospora</name>
    <name type="common">Nematode-trapping fungus</name>
    <name type="synonym">Arthrobotrys oligospora</name>
    <dbReference type="NCBI Taxonomy" id="2813651"/>
    <lineage>
        <taxon>Eukaryota</taxon>
        <taxon>Fungi</taxon>
        <taxon>Dikarya</taxon>
        <taxon>Ascomycota</taxon>
        <taxon>Pezizomycotina</taxon>
        <taxon>Orbiliomycetes</taxon>
        <taxon>Orbiliales</taxon>
        <taxon>Orbiliaceae</taxon>
        <taxon>Orbilia</taxon>
    </lineage>
</organism>
<evidence type="ECO:0000313" key="2">
    <source>
        <dbReference type="EMBL" id="KAF3189787.1"/>
    </source>
</evidence>
<accession>A0A7C8Q2N7</accession>
<comment type="caution">
    <text evidence="2">The sequence shown here is derived from an EMBL/GenBank/DDBJ whole genome shotgun (WGS) entry which is preliminary data.</text>
</comment>